<dbReference type="Proteomes" id="UP000013827">
    <property type="component" value="Unassembled WGS sequence"/>
</dbReference>
<name>A0A0D3JLC0_EMIH1</name>
<feature type="region of interest" description="Disordered" evidence="1">
    <location>
        <begin position="1"/>
        <end position="24"/>
    </location>
</feature>
<reference evidence="3" key="1">
    <citation type="journal article" date="2013" name="Nature">
        <title>Pan genome of the phytoplankton Emiliania underpins its global distribution.</title>
        <authorList>
            <person name="Read B.A."/>
            <person name="Kegel J."/>
            <person name="Klute M.J."/>
            <person name="Kuo A."/>
            <person name="Lefebvre S.C."/>
            <person name="Maumus F."/>
            <person name="Mayer C."/>
            <person name="Miller J."/>
            <person name="Monier A."/>
            <person name="Salamov A."/>
            <person name="Young J."/>
            <person name="Aguilar M."/>
            <person name="Claverie J.M."/>
            <person name="Frickenhaus S."/>
            <person name="Gonzalez K."/>
            <person name="Herman E.K."/>
            <person name="Lin Y.C."/>
            <person name="Napier J."/>
            <person name="Ogata H."/>
            <person name="Sarno A.F."/>
            <person name="Shmutz J."/>
            <person name="Schroeder D."/>
            <person name="de Vargas C."/>
            <person name="Verret F."/>
            <person name="von Dassow P."/>
            <person name="Valentin K."/>
            <person name="Van de Peer Y."/>
            <person name="Wheeler G."/>
            <person name="Dacks J.B."/>
            <person name="Delwiche C.F."/>
            <person name="Dyhrman S.T."/>
            <person name="Glockner G."/>
            <person name="John U."/>
            <person name="Richards T."/>
            <person name="Worden A.Z."/>
            <person name="Zhang X."/>
            <person name="Grigoriev I.V."/>
            <person name="Allen A.E."/>
            <person name="Bidle K."/>
            <person name="Borodovsky M."/>
            <person name="Bowler C."/>
            <person name="Brownlee C."/>
            <person name="Cock J.M."/>
            <person name="Elias M."/>
            <person name="Gladyshev V.N."/>
            <person name="Groth M."/>
            <person name="Guda C."/>
            <person name="Hadaegh A."/>
            <person name="Iglesias-Rodriguez M.D."/>
            <person name="Jenkins J."/>
            <person name="Jones B.M."/>
            <person name="Lawson T."/>
            <person name="Leese F."/>
            <person name="Lindquist E."/>
            <person name="Lobanov A."/>
            <person name="Lomsadze A."/>
            <person name="Malik S.B."/>
            <person name="Marsh M.E."/>
            <person name="Mackinder L."/>
            <person name="Mock T."/>
            <person name="Mueller-Roeber B."/>
            <person name="Pagarete A."/>
            <person name="Parker M."/>
            <person name="Probert I."/>
            <person name="Quesneville H."/>
            <person name="Raines C."/>
            <person name="Rensing S.A."/>
            <person name="Riano-Pachon D.M."/>
            <person name="Richier S."/>
            <person name="Rokitta S."/>
            <person name="Shiraiwa Y."/>
            <person name="Soanes D.M."/>
            <person name="van der Giezen M."/>
            <person name="Wahlund T.M."/>
            <person name="Williams B."/>
            <person name="Wilson W."/>
            <person name="Wolfe G."/>
            <person name="Wurch L.L."/>
        </authorList>
    </citation>
    <scope>NUCLEOTIDE SEQUENCE</scope>
</reference>
<organism evidence="2 3">
    <name type="scientific">Emiliania huxleyi (strain CCMP1516)</name>
    <dbReference type="NCBI Taxonomy" id="280463"/>
    <lineage>
        <taxon>Eukaryota</taxon>
        <taxon>Haptista</taxon>
        <taxon>Haptophyta</taxon>
        <taxon>Prymnesiophyceae</taxon>
        <taxon>Isochrysidales</taxon>
        <taxon>Noelaerhabdaceae</taxon>
        <taxon>Emiliania</taxon>
    </lineage>
</organism>
<dbReference type="GeneID" id="17269850"/>
<dbReference type="RefSeq" id="XP_005776734.1">
    <property type="nucleotide sequence ID" value="XM_005776677.1"/>
</dbReference>
<keyword evidence="3" id="KW-1185">Reference proteome</keyword>
<dbReference type="HOGENOM" id="CLU_2101528_0_0_1"/>
<evidence type="ECO:0000313" key="2">
    <source>
        <dbReference type="EnsemblProtists" id="EOD24305"/>
    </source>
</evidence>
<dbReference type="KEGG" id="ehx:EMIHUDRAFT_238636"/>
<sequence>MRLAPSPRVEPPSVEPAPSQEDPTYVPADVAQAAEGALAEAKEGERAAAEALLVQDAPAQVGEAAQAGGEGGGEGLAARQSTGQRLEEIQAEIRSVKENLKALQDEIRAVSQATDV</sequence>
<dbReference type="AlphaFoldDB" id="A0A0D3JLC0"/>
<protein>
    <submittedName>
        <fullName evidence="2">Uncharacterized protein</fullName>
    </submittedName>
</protein>
<proteinExistence type="predicted"/>
<reference evidence="2" key="2">
    <citation type="submission" date="2024-10" db="UniProtKB">
        <authorList>
            <consortium name="EnsemblProtists"/>
        </authorList>
    </citation>
    <scope>IDENTIFICATION</scope>
</reference>
<dbReference type="PaxDb" id="2903-EOD24305"/>
<evidence type="ECO:0000256" key="1">
    <source>
        <dbReference type="SAM" id="MobiDB-lite"/>
    </source>
</evidence>
<evidence type="ECO:0000313" key="3">
    <source>
        <dbReference type="Proteomes" id="UP000013827"/>
    </source>
</evidence>
<accession>A0A0D3JLC0</accession>
<dbReference type="EnsemblProtists" id="EOD24305">
    <property type="protein sequence ID" value="EOD24305"/>
    <property type="gene ID" value="EMIHUDRAFT_238636"/>
</dbReference>
<feature type="region of interest" description="Disordered" evidence="1">
    <location>
        <begin position="62"/>
        <end position="83"/>
    </location>
</feature>